<dbReference type="Pfam" id="PF02017">
    <property type="entry name" value="CIDE-N"/>
    <property type="match status" value="1"/>
</dbReference>
<dbReference type="Proteomes" id="UP001159427">
    <property type="component" value="Unassembled WGS sequence"/>
</dbReference>
<protein>
    <recommendedName>
        <fullName evidence="3">CIDE-N domain-containing protein</fullName>
    </recommendedName>
</protein>
<accession>A0ABN8QEG2</accession>
<dbReference type="SMART" id="SM00266">
    <property type="entry name" value="CAD"/>
    <property type="match status" value="1"/>
</dbReference>
<dbReference type="PANTHER" id="PTHR12306:SF15">
    <property type="entry name" value="DNAATION FACTOR-RELATED PROTEIN 1, ISOFORM B-RELATED"/>
    <property type="match status" value="1"/>
</dbReference>
<feature type="domain" description="CIDE-N" evidence="3">
    <location>
        <begin position="5"/>
        <end position="79"/>
    </location>
</feature>
<evidence type="ECO:0000256" key="1">
    <source>
        <dbReference type="ARBA" id="ARBA00022703"/>
    </source>
</evidence>
<evidence type="ECO:0000313" key="4">
    <source>
        <dbReference type="EMBL" id="CAH3162108.1"/>
    </source>
</evidence>
<keyword evidence="5" id="KW-1185">Reference proteome</keyword>
<dbReference type="InterPro" id="IPR003508">
    <property type="entry name" value="CIDE-N_dom"/>
</dbReference>
<name>A0ABN8QEG2_9CNID</name>
<evidence type="ECO:0000256" key="2">
    <source>
        <dbReference type="PROSITE-ProRule" id="PRU00447"/>
    </source>
</evidence>
<proteinExistence type="predicted"/>
<dbReference type="PROSITE" id="PS51135">
    <property type="entry name" value="CIDE_N"/>
    <property type="match status" value="1"/>
</dbReference>
<reference evidence="4 5" key="1">
    <citation type="submission" date="2022-05" db="EMBL/GenBank/DDBJ databases">
        <authorList>
            <consortium name="Genoscope - CEA"/>
            <person name="William W."/>
        </authorList>
    </citation>
    <scope>NUCLEOTIDE SEQUENCE [LARGE SCALE GENOMIC DNA]</scope>
</reference>
<evidence type="ECO:0000313" key="5">
    <source>
        <dbReference type="Proteomes" id="UP001159427"/>
    </source>
</evidence>
<gene>
    <name evidence="4" type="ORF">PEVE_00004156</name>
</gene>
<sequence>MAEIVRRPFKIWNSHAQRTVGIVAASLQELKCKAMGKFALNTCRVFLEDGTEIDDEEYFWFLEYQTKLIVVGRVDWMAGSQNPAHSEGSIFSSLESMVFG</sequence>
<dbReference type="PANTHER" id="PTHR12306">
    <property type="entry name" value="CELL DEATH ACTIVATOR CIDE"/>
    <property type="match status" value="1"/>
</dbReference>
<dbReference type="Gene3D" id="3.10.20.10">
    <property type="match status" value="1"/>
</dbReference>
<dbReference type="EMBL" id="CALNXI010001255">
    <property type="protein sequence ID" value="CAH3162108.1"/>
    <property type="molecule type" value="Genomic_DNA"/>
</dbReference>
<comment type="caution">
    <text evidence="4">The sequence shown here is derived from an EMBL/GenBank/DDBJ whole genome shotgun (WGS) entry which is preliminary data.</text>
</comment>
<keyword evidence="1 2" id="KW-0053">Apoptosis</keyword>
<organism evidence="4 5">
    <name type="scientific">Porites evermanni</name>
    <dbReference type="NCBI Taxonomy" id="104178"/>
    <lineage>
        <taxon>Eukaryota</taxon>
        <taxon>Metazoa</taxon>
        <taxon>Cnidaria</taxon>
        <taxon>Anthozoa</taxon>
        <taxon>Hexacorallia</taxon>
        <taxon>Scleractinia</taxon>
        <taxon>Fungiina</taxon>
        <taxon>Poritidae</taxon>
        <taxon>Porites</taxon>
    </lineage>
</organism>
<evidence type="ECO:0000259" key="3">
    <source>
        <dbReference type="PROSITE" id="PS51135"/>
    </source>
</evidence>
<dbReference type="SUPFAM" id="SSF54277">
    <property type="entry name" value="CAD &amp; PB1 domains"/>
    <property type="match status" value="1"/>
</dbReference>